<dbReference type="RefSeq" id="WP_386252888.1">
    <property type="nucleotide sequence ID" value="NZ_JBHTRV010000002.1"/>
</dbReference>
<proteinExistence type="predicted"/>
<dbReference type="Gene3D" id="3.30.720.120">
    <property type="match status" value="1"/>
</dbReference>
<dbReference type="PANTHER" id="PTHR34109:SF1">
    <property type="entry name" value="VOC DOMAIN-CONTAINING PROTEIN"/>
    <property type="match status" value="1"/>
</dbReference>
<reference evidence="2 3" key="1">
    <citation type="submission" date="2024-09" db="EMBL/GenBank/DDBJ databases">
        <title>The Natural Products Discovery Center: Release of the First 8490 Sequenced Strains for Exploring Actinobacteria Biosynthetic Diversity.</title>
        <authorList>
            <person name="Kalkreuter E."/>
            <person name="Kautsar S.A."/>
            <person name="Yang D."/>
            <person name="Bader C.D."/>
            <person name="Teijaro C.N."/>
            <person name="Fluegel L."/>
            <person name="Davis C.M."/>
            <person name="Simpson J.R."/>
            <person name="Lauterbach L."/>
            <person name="Steele A.D."/>
            <person name="Gui C."/>
            <person name="Meng S."/>
            <person name="Li G."/>
            <person name="Viehrig K."/>
            <person name="Ye F."/>
            <person name="Su P."/>
            <person name="Kiefer A.F."/>
            <person name="Nichols A."/>
            <person name="Cepeda A.J."/>
            <person name="Yan W."/>
            <person name="Fan B."/>
            <person name="Jiang Y."/>
            <person name="Adhikari A."/>
            <person name="Zheng C.-J."/>
            <person name="Schuster L."/>
            <person name="Cowan T.M."/>
            <person name="Smanski M.J."/>
            <person name="Chevrette M.G."/>
            <person name="De Carvalho L.P.S."/>
            <person name="Shen B."/>
        </authorList>
    </citation>
    <scope>NUCLEOTIDE SEQUENCE [LARGE SCALE GENOMIC DNA]</scope>
    <source>
        <strain evidence="2 3">NPDC056472</strain>
    </source>
</reference>
<name>A0ABW6IQF6_STRWE</name>
<feature type="domain" description="VOC" evidence="1">
    <location>
        <begin position="18"/>
        <end position="142"/>
    </location>
</feature>
<dbReference type="EMBL" id="JBHTRV010000002">
    <property type="protein sequence ID" value="MFE5978879.1"/>
    <property type="molecule type" value="Genomic_DNA"/>
</dbReference>
<comment type="caution">
    <text evidence="2">The sequence shown here is derived from an EMBL/GenBank/DDBJ whole genome shotgun (WGS) entry which is preliminary data.</text>
</comment>
<gene>
    <name evidence="2" type="ORF">ACFQ63_04115</name>
</gene>
<keyword evidence="3" id="KW-1185">Reference proteome</keyword>
<accession>A0ABW6IQF6</accession>
<dbReference type="InterPro" id="IPR029068">
    <property type="entry name" value="Glyas_Bleomycin-R_OHBP_Dase"/>
</dbReference>
<dbReference type="InterPro" id="IPR037523">
    <property type="entry name" value="VOC_core"/>
</dbReference>
<organism evidence="2 3">
    <name type="scientific">Streptomyces wedmorensis</name>
    <dbReference type="NCBI Taxonomy" id="43759"/>
    <lineage>
        <taxon>Bacteria</taxon>
        <taxon>Bacillati</taxon>
        <taxon>Actinomycetota</taxon>
        <taxon>Actinomycetes</taxon>
        <taxon>Kitasatosporales</taxon>
        <taxon>Streptomycetaceae</taxon>
        <taxon>Streptomyces</taxon>
    </lineage>
</organism>
<evidence type="ECO:0000313" key="2">
    <source>
        <dbReference type="EMBL" id="MFE5978879.1"/>
    </source>
</evidence>
<dbReference type="InterPro" id="IPR004360">
    <property type="entry name" value="Glyas_Fos-R_dOase_dom"/>
</dbReference>
<dbReference type="Pfam" id="PF00903">
    <property type="entry name" value="Glyoxalase"/>
    <property type="match status" value="1"/>
</dbReference>
<protein>
    <submittedName>
        <fullName evidence="2">VOC family protein</fullName>
    </submittedName>
</protein>
<dbReference type="SUPFAM" id="SSF54593">
    <property type="entry name" value="Glyoxalase/Bleomycin resistance protein/Dihydroxybiphenyl dioxygenase"/>
    <property type="match status" value="1"/>
</dbReference>
<dbReference type="PANTHER" id="PTHR34109">
    <property type="entry name" value="BNAUNNG04460D PROTEIN-RELATED"/>
    <property type="match status" value="1"/>
</dbReference>
<evidence type="ECO:0000313" key="3">
    <source>
        <dbReference type="Proteomes" id="UP001600424"/>
    </source>
</evidence>
<dbReference type="PROSITE" id="PS51819">
    <property type="entry name" value="VOC"/>
    <property type="match status" value="1"/>
</dbReference>
<dbReference type="Gene3D" id="3.30.720.110">
    <property type="match status" value="1"/>
</dbReference>
<evidence type="ECO:0000259" key="1">
    <source>
        <dbReference type="PROSITE" id="PS51819"/>
    </source>
</evidence>
<dbReference type="Proteomes" id="UP001600424">
    <property type="component" value="Unassembled WGS sequence"/>
</dbReference>
<sequence length="148" mass="16113">MGENEKLPGETMDERSEPSLYAYLSYIDPAAALDWLVAVGFEITTRQDGPDGIVTHAEARWGDIAVMIAAADAAYVIAPLRGVSSGSGLYLHLPEPADVDAWYGRAVHAGARRVIEPEDTAWGSRRARVLDPQGREWSAGTYRPGQSW</sequence>